<keyword evidence="15" id="KW-0843">Virulence</keyword>
<dbReference type="Pfam" id="PF00072">
    <property type="entry name" value="Response_reg"/>
    <property type="match status" value="1"/>
</dbReference>
<evidence type="ECO:0000259" key="27">
    <source>
        <dbReference type="PROSITE" id="PS50112"/>
    </source>
</evidence>
<feature type="domain" description="Histidine kinase" evidence="25">
    <location>
        <begin position="662"/>
        <end position="878"/>
    </location>
</feature>
<reference evidence="31 32" key="1">
    <citation type="submission" date="2020-08" db="EMBL/GenBank/DDBJ databases">
        <title>Functional genomics of gut bacteria from endangered species of beetles.</title>
        <authorList>
            <person name="Carlos-Shanley C."/>
        </authorList>
    </citation>
    <scope>NUCLEOTIDE SEQUENCE [LARGE SCALE GENOMIC DNA]</scope>
    <source>
        <strain evidence="31 32">S00198</strain>
    </source>
</reference>
<dbReference type="SUPFAM" id="SSF55874">
    <property type="entry name" value="ATPase domain of HSP90 chaperone/DNA topoisomerase II/histidine kinase"/>
    <property type="match status" value="1"/>
</dbReference>
<evidence type="ECO:0000256" key="18">
    <source>
        <dbReference type="ARBA" id="ARBA00064003"/>
    </source>
</evidence>
<dbReference type="Pfam" id="PF02518">
    <property type="entry name" value="HATPase_c"/>
    <property type="match status" value="1"/>
</dbReference>
<feature type="domain" description="Response regulatory" evidence="26">
    <location>
        <begin position="901"/>
        <end position="1020"/>
    </location>
</feature>
<evidence type="ECO:0000256" key="13">
    <source>
        <dbReference type="ARBA" id="ARBA00022989"/>
    </source>
</evidence>
<dbReference type="PROSITE" id="PS50112">
    <property type="entry name" value="PAS"/>
    <property type="match status" value="3"/>
</dbReference>
<comment type="catalytic activity">
    <reaction evidence="1">
        <text>ATP + protein L-histidine = ADP + protein N-phospho-L-histidine.</text>
        <dbReference type="EC" id="2.7.13.3"/>
    </reaction>
</comment>
<evidence type="ECO:0000256" key="8">
    <source>
        <dbReference type="ARBA" id="ARBA00022692"/>
    </source>
</evidence>
<dbReference type="PROSITE" id="PS50924">
    <property type="entry name" value="MHYT"/>
    <property type="match status" value="1"/>
</dbReference>
<dbReference type="Pfam" id="PF08447">
    <property type="entry name" value="PAS_3"/>
    <property type="match status" value="2"/>
</dbReference>
<dbReference type="Pfam" id="PF00989">
    <property type="entry name" value="PAS"/>
    <property type="match status" value="1"/>
</dbReference>
<feature type="transmembrane region" description="Helical" evidence="23">
    <location>
        <begin position="57"/>
        <end position="80"/>
    </location>
</feature>
<dbReference type="SMART" id="SM00388">
    <property type="entry name" value="HisKA"/>
    <property type="match status" value="1"/>
</dbReference>
<dbReference type="Pfam" id="PF03707">
    <property type="entry name" value="MHYT"/>
    <property type="match status" value="3"/>
</dbReference>
<keyword evidence="32" id="KW-1185">Reference proteome</keyword>
<evidence type="ECO:0000256" key="4">
    <source>
        <dbReference type="ARBA" id="ARBA00022475"/>
    </source>
</evidence>
<feature type="domain" description="PAC" evidence="28">
    <location>
        <begin position="342"/>
        <end position="392"/>
    </location>
</feature>
<dbReference type="Proteomes" id="UP000575083">
    <property type="component" value="Unassembled WGS sequence"/>
</dbReference>
<feature type="domain" description="PAS" evidence="27">
    <location>
        <begin position="393"/>
        <end position="467"/>
    </location>
</feature>
<dbReference type="InterPro" id="IPR003594">
    <property type="entry name" value="HATPase_dom"/>
</dbReference>
<feature type="transmembrane region" description="Helical" evidence="23">
    <location>
        <begin position="157"/>
        <end position="176"/>
    </location>
</feature>
<dbReference type="Gene3D" id="1.10.287.130">
    <property type="match status" value="1"/>
</dbReference>
<evidence type="ECO:0000259" key="28">
    <source>
        <dbReference type="PROSITE" id="PS50113"/>
    </source>
</evidence>
<dbReference type="Pfam" id="PF01627">
    <property type="entry name" value="Hpt"/>
    <property type="match status" value="1"/>
</dbReference>
<protein>
    <recommendedName>
        <fullName evidence="19">Sensory/regulatory protein RpfC</fullName>
        <ecNumber evidence="3">2.7.13.3</ecNumber>
    </recommendedName>
    <alternativeName>
        <fullName evidence="20">Virulence sensor protein BvgS</fullName>
    </alternativeName>
</protein>
<dbReference type="CDD" id="cd00082">
    <property type="entry name" value="HisKA"/>
    <property type="match status" value="1"/>
</dbReference>
<comment type="subcellular location">
    <subcellularLocation>
        <location evidence="2">Cell inner membrane</location>
        <topology evidence="2">Multi-pass membrane protein</topology>
    </subcellularLocation>
</comment>
<keyword evidence="12" id="KW-0067">ATP-binding</keyword>
<dbReference type="EC" id="2.7.13.3" evidence="3"/>
<dbReference type="InterPro" id="IPR011006">
    <property type="entry name" value="CheY-like_superfamily"/>
</dbReference>
<feature type="transmembrane region" description="Helical" evidence="23">
    <location>
        <begin position="188"/>
        <end position="210"/>
    </location>
</feature>
<dbReference type="PROSITE" id="PS50110">
    <property type="entry name" value="RESPONSE_REGULATORY"/>
    <property type="match status" value="1"/>
</dbReference>
<dbReference type="Gene3D" id="3.40.50.2300">
    <property type="match status" value="1"/>
</dbReference>
<evidence type="ECO:0000256" key="22">
    <source>
        <dbReference type="PROSITE-ProRule" id="PRU00169"/>
    </source>
</evidence>
<comment type="subunit">
    <text evidence="18">At low DSF concentrations, interacts with RpfF.</text>
</comment>
<comment type="function">
    <text evidence="17">Member of the two-component regulatory system BvgS/BvgA. Phosphorylates BvgA via a four-step phosphorelay in response to environmental signals.</text>
</comment>
<dbReference type="InterPro" id="IPR036641">
    <property type="entry name" value="HPT_dom_sf"/>
</dbReference>
<evidence type="ECO:0000256" key="3">
    <source>
        <dbReference type="ARBA" id="ARBA00012438"/>
    </source>
</evidence>
<evidence type="ECO:0000256" key="24">
    <source>
        <dbReference type="SAM" id="MobiDB-lite"/>
    </source>
</evidence>
<name>A0A7X0U7G6_9BURK</name>
<dbReference type="PRINTS" id="PR00344">
    <property type="entry name" value="BCTRLSENSOR"/>
</dbReference>
<dbReference type="Pfam" id="PF00512">
    <property type="entry name" value="HisKA"/>
    <property type="match status" value="1"/>
</dbReference>
<keyword evidence="11" id="KW-0418">Kinase</keyword>
<dbReference type="InterPro" id="IPR013767">
    <property type="entry name" value="PAS_fold"/>
</dbReference>
<dbReference type="InterPro" id="IPR003661">
    <property type="entry name" value="HisK_dim/P_dom"/>
</dbReference>
<evidence type="ECO:0000256" key="2">
    <source>
        <dbReference type="ARBA" id="ARBA00004429"/>
    </source>
</evidence>
<evidence type="ECO:0000256" key="15">
    <source>
        <dbReference type="ARBA" id="ARBA00023026"/>
    </source>
</evidence>
<feature type="transmembrane region" description="Helical" evidence="23">
    <location>
        <begin position="23"/>
        <end position="45"/>
    </location>
</feature>
<evidence type="ECO:0000259" key="26">
    <source>
        <dbReference type="PROSITE" id="PS50110"/>
    </source>
</evidence>
<evidence type="ECO:0000256" key="19">
    <source>
        <dbReference type="ARBA" id="ARBA00068150"/>
    </source>
</evidence>
<comment type="caution">
    <text evidence="31">The sequence shown here is derived from an EMBL/GenBank/DDBJ whole genome shotgun (WGS) entry which is preliminary data.</text>
</comment>
<dbReference type="InterPro" id="IPR000014">
    <property type="entry name" value="PAS"/>
</dbReference>
<accession>A0A7X0U7G6</accession>
<feature type="domain" description="MHYT" evidence="30">
    <location>
        <begin position="20"/>
        <end position="215"/>
    </location>
</feature>
<evidence type="ECO:0000313" key="32">
    <source>
        <dbReference type="Proteomes" id="UP000575083"/>
    </source>
</evidence>
<dbReference type="InterPro" id="IPR000700">
    <property type="entry name" value="PAS-assoc_C"/>
</dbReference>
<dbReference type="Gene3D" id="3.30.450.20">
    <property type="entry name" value="PAS domain"/>
    <property type="match status" value="3"/>
</dbReference>
<keyword evidence="10" id="KW-0547">Nucleotide-binding</keyword>
<feature type="domain" description="HPt" evidence="29">
    <location>
        <begin position="1074"/>
        <end position="1167"/>
    </location>
</feature>
<keyword evidence="13 23" id="KW-1133">Transmembrane helix</keyword>
<evidence type="ECO:0000256" key="21">
    <source>
        <dbReference type="PROSITE-ProRule" id="PRU00110"/>
    </source>
</evidence>
<dbReference type="EMBL" id="JACHLK010000001">
    <property type="protein sequence ID" value="MBB6557938.1"/>
    <property type="molecule type" value="Genomic_DNA"/>
</dbReference>
<organism evidence="31 32">
    <name type="scientific">Acidovorax soli</name>
    <dbReference type="NCBI Taxonomy" id="592050"/>
    <lineage>
        <taxon>Bacteria</taxon>
        <taxon>Pseudomonadati</taxon>
        <taxon>Pseudomonadota</taxon>
        <taxon>Betaproteobacteria</taxon>
        <taxon>Burkholderiales</taxon>
        <taxon>Comamonadaceae</taxon>
        <taxon>Acidovorax</taxon>
    </lineage>
</organism>
<dbReference type="InterPro" id="IPR004358">
    <property type="entry name" value="Sig_transdc_His_kin-like_C"/>
</dbReference>
<dbReference type="Gene3D" id="3.30.565.10">
    <property type="entry name" value="Histidine kinase-like ATPase, C-terminal domain"/>
    <property type="match status" value="1"/>
</dbReference>
<evidence type="ECO:0000256" key="14">
    <source>
        <dbReference type="ARBA" id="ARBA00023012"/>
    </source>
</evidence>
<feature type="compositionally biased region" description="Low complexity" evidence="24">
    <location>
        <begin position="1167"/>
        <end position="1186"/>
    </location>
</feature>
<evidence type="ECO:0000259" key="30">
    <source>
        <dbReference type="PROSITE" id="PS50924"/>
    </source>
</evidence>
<evidence type="ECO:0000259" key="25">
    <source>
        <dbReference type="PROSITE" id="PS50109"/>
    </source>
</evidence>
<proteinExistence type="predicted"/>
<evidence type="ECO:0000256" key="11">
    <source>
        <dbReference type="ARBA" id="ARBA00022777"/>
    </source>
</evidence>
<dbReference type="SUPFAM" id="SSF52172">
    <property type="entry name" value="CheY-like"/>
    <property type="match status" value="1"/>
</dbReference>
<evidence type="ECO:0000256" key="9">
    <source>
        <dbReference type="ARBA" id="ARBA00022729"/>
    </source>
</evidence>
<dbReference type="SMART" id="SM00086">
    <property type="entry name" value="PAC"/>
    <property type="match status" value="3"/>
</dbReference>
<dbReference type="PROSITE" id="PS50894">
    <property type="entry name" value="HPT"/>
    <property type="match status" value="1"/>
</dbReference>
<dbReference type="CDD" id="cd17546">
    <property type="entry name" value="REC_hyHK_CKI1_RcsC-like"/>
    <property type="match status" value="1"/>
</dbReference>
<dbReference type="GO" id="GO:0005886">
    <property type="term" value="C:plasma membrane"/>
    <property type="evidence" value="ECO:0007669"/>
    <property type="project" value="UniProtKB-SubCell"/>
</dbReference>
<keyword evidence="6 22" id="KW-0597">Phosphoprotein</keyword>
<feature type="transmembrane region" description="Helical" evidence="23">
    <location>
        <begin position="230"/>
        <end position="253"/>
    </location>
</feature>
<evidence type="ECO:0000256" key="12">
    <source>
        <dbReference type="ARBA" id="ARBA00022840"/>
    </source>
</evidence>
<feature type="modified residue" description="4-aspartylphosphate" evidence="22">
    <location>
        <position position="950"/>
    </location>
</feature>
<dbReference type="CDD" id="cd16922">
    <property type="entry name" value="HATPase_EvgS-ArcB-TorS-like"/>
    <property type="match status" value="1"/>
</dbReference>
<dbReference type="NCBIfam" id="TIGR00229">
    <property type="entry name" value="sensory_box"/>
    <property type="match status" value="3"/>
</dbReference>
<evidence type="ECO:0000313" key="31">
    <source>
        <dbReference type="EMBL" id="MBB6557938.1"/>
    </source>
</evidence>
<dbReference type="InterPro" id="IPR035965">
    <property type="entry name" value="PAS-like_dom_sf"/>
</dbReference>
<dbReference type="GO" id="GO:0006355">
    <property type="term" value="P:regulation of DNA-templated transcription"/>
    <property type="evidence" value="ECO:0007669"/>
    <property type="project" value="InterPro"/>
</dbReference>
<dbReference type="CDD" id="cd00130">
    <property type="entry name" value="PAS"/>
    <property type="match status" value="3"/>
</dbReference>
<keyword evidence="7" id="KW-0808">Transferase</keyword>
<keyword evidence="5" id="KW-0997">Cell inner membrane</keyword>
<dbReference type="InterPro" id="IPR008207">
    <property type="entry name" value="Sig_transdc_His_kin_Hpt_dom"/>
</dbReference>
<dbReference type="GO" id="GO:0005524">
    <property type="term" value="F:ATP binding"/>
    <property type="evidence" value="ECO:0007669"/>
    <property type="project" value="UniProtKB-KW"/>
</dbReference>
<dbReference type="InterPro" id="IPR001789">
    <property type="entry name" value="Sig_transdc_resp-reg_receiver"/>
</dbReference>
<keyword evidence="16 23" id="KW-0472">Membrane</keyword>
<keyword evidence="9" id="KW-0732">Signal</keyword>
<evidence type="ECO:0000256" key="1">
    <source>
        <dbReference type="ARBA" id="ARBA00000085"/>
    </source>
</evidence>
<dbReference type="InterPro" id="IPR036097">
    <property type="entry name" value="HisK_dim/P_sf"/>
</dbReference>
<dbReference type="SUPFAM" id="SSF47226">
    <property type="entry name" value="Histidine-containing phosphotransfer domain, HPT domain"/>
    <property type="match status" value="1"/>
</dbReference>
<dbReference type="SMART" id="SM00448">
    <property type="entry name" value="REC"/>
    <property type="match status" value="1"/>
</dbReference>
<evidence type="ECO:0000256" key="20">
    <source>
        <dbReference type="ARBA" id="ARBA00070152"/>
    </source>
</evidence>
<dbReference type="RefSeq" id="WP_184855350.1">
    <property type="nucleotide sequence ID" value="NZ_JACHLK010000001.1"/>
</dbReference>
<feature type="domain" description="PAS" evidence="27">
    <location>
        <begin position="533"/>
        <end position="563"/>
    </location>
</feature>
<evidence type="ECO:0000259" key="29">
    <source>
        <dbReference type="PROSITE" id="PS50894"/>
    </source>
</evidence>
<feature type="transmembrane region" description="Helical" evidence="23">
    <location>
        <begin position="119"/>
        <end position="137"/>
    </location>
</feature>
<evidence type="ECO:0000256" key="7">
    <source>
        <dbReference type="ARBA" id="ARBA00022679"/>
    </source>
</evidence>
<feature type="region of interest" description="Disordered" evidence="24">
    <location>
        <begin position="1167"/>
        <end position="1188"/>
    </location>
</feature>
<dbReference type="PANTHER" id="PTHR43047:SF64">
    <property type="entry name" value="HISTIDINE KINASE CONTAINING CHEY-HOMOLOGOUS RECEIVER DOMAIN AND PAS DOMAIN-RELATED"/>
    <property type="match status" value="1"/>
</dbReference>
<dbReference type="CDD" id="cd00088">
    <property type="entry name" value="HPT"/>
    <property type="match status" value="1"/>
</dbReference>
<feature type="modified residue" description="Phosphohistidine" evidence="21">
    <location>
        <position position="1113"/>
    </location>
</feature>
<dbReference type="SUPFAM" id="SSF47384">
    <property type="entry name" value="Homodimeric domain of signal transducing histidine kinase"/>
    <property type="match status" value="1"/>
</dbReference>
<gene>
    <name evidence="31" type="ORF">HNP48_000602</name>
</gene>
<dbReference type="GO" id="GO:0000155">
    <property type="term" value="F:phosphorelay sensor kinase activity"/>
    <property type="evidence" value="ECO:0007669"/>
    <property type="project" value="InterPro"/>
</dbReference>
<evidence type="ECO:0000256" key="23">
    <source>
        <dbReference type="PROSITE-ProRule" id="PRU00244"/>
    </source>
</evidence>
<dbReference type="SMART" id="SM00091">
    <property type="entry name" value="PAS"/>
    <property type="match status" value="3"/>
</dbReference>
<sequence>MLERFFVVGAAREPQNLWGHDPWLVALSVVLAIASSLMALHLAALAQRAPDRLRRNLIVASGSLALGGGVWSMHFVGMLAFDLCANGHFDPWTTALSFLPSLVASWVALHVLTQKQPTAGTIAWGGALVGAGIGVMHYSGMAASDMAPLIRYDVGGFLASLVFAVGMAMLSLWLRFGMLRFWSRRPWVSTLLGGLVMGLAIAGMHYISIAAVRVTGNFEPLGPVSEQAKYMALAIALMAVLVGLVVTTVNIGLRVRWLLRTTEQSESRLRAVVETAMDAIVMADADGTIRSFNGAAERMLGWTSAEAMGRNVAMLVDPAFAGQPERYLPRDLARGEARQVGKDRDIHVVRKDGSLVPVRLVVGRVDLPGPPVLVGFLTDLTERKAMEQERRRGEEQLRSLVRNIPGVAFRCRCDADWSMLFISDAVEALTGWPAEDFLAGHTSFGRIIHGDDSGRVAHEVERALQAGESYVLEYRLRTRQGGIRWVSETGRGVLGPKGEVRWIDGVITDMTASKAQNAEFVGTVTAIGRSQSVIEFDLSGHVLAANQNFLDLMGYTLAEIEGRHHRMFCKPEYADSEAYQAFWTRLGQGEFDAGEYMRVGKNGREVWIQATYNPILDAQGRPFKIVKFATDLTERRRMETDLRSAKEQAEQAAAARSSFLANMSHEIRTPMNAIIGFTEALLDTPLESTQRRHLGTVHHSARSMLRLLNDILDTAKLEKGAVELEVVDFSLRELCDQILASLRINAAKKGLDVILDYPYELSDHWQGDAFRIQQILLNLMGNALKFTHQGHVTLRVSGADGQLLLSVVDTGIGIDAAGVERIFDPFAQADASTTRRYGGTGLGTTIARQLAELMGGSIGVVSQVGQGSTFTVQLPLHTGRPPADGGVSMRDWLRAPLPTLRVLAVDDVPANLELLQLMLERGGHKISTADSGAQAFEAFAQERFDVVLMDLQMPDMDGLETTRHLRSFERARQRKPTPIIALSASVLEQDRRNARAAGMDGFASKPVEPVRLMAEIARVIGVREAGADPVFAVTSAFGTLHPQEGLKLQPAREQAAPPAAPAIEWERGVRLWTQARYLREAIERFMQESGVALAGLLSAHQADDWDTLAARAHRLRGAAGNLALPAVDKLAAQIENAARSRDTLRVQSALLALATALDAVRGALLNPQAPDAQPQGSAPAPAPLQQDQRERALAAIEALAAALAQGELADAPLAVLEAELPAVTLNSLHEALDRFDFDEARACLQALQSHLRAPGEMPA</sequence>
<feature type="domain" description="PAC" evidence="28">
    <location>
        <begin position="470"/>
        <end position="522"/>
    </location>
</feature>
<keyword evidence="14" id="KW-0902">Two-component regulatory system</keyword>
<feature type="domain" description="PAC" evidence="28">
    <location>
        <begin position="592"/>
        <end position="644"/>
    </location>
</feature>
<dbReference type="PROSITE" id="PS50113">
    <property type="entry name" value="PAC"/>
    <property type="match status" value="3"/>
</dbReference>
<keyword evidence="4" id="KW-1003">Cell membrane</keyword>
<dbReference type="Gene3D" id="1.20.120.160">
    <property type="entry name" value="HPT domain"/>
    <property type="match status" value="1"/>
</dbReference>
<dbReference type="InterPro" id="IPR005330">
    <property type="entry name" value="MHYT_dom"/>
</dbReference>
<dbReference type="InterPro" id="IPR036890">
    <property type="entry name" value="HATPase_C_sf"/>
</dbReference>
<dbReference type="FunFam" id="1.10.287.130:FF:000002">
    <property type="entry name" value="Two-component osmosensing histidine kinase"/>
    <property type="match status" value="1"/>
</dbReference>
<dbReference type="AlphaFoldDB" id="A0A7X0U7G6"/>
<evidence type="ECO:0000256" key="17">
    <source>
        <dbReference type="ARBA" id="ARBA00058004"/>
    </source>
</evidence>
<keyword evidence="8 23" id="KW-0812">Transmembrane</keyword>
<feature type="domain" description="PAS" evidence="27">
    <location>
        <begin position="265"/>
        <end position="335"/>
    </location>
</feature>
<evidence type="ECO:0000256" key="5">
    <source>
        <dbReference type="ARBA" id="ARBA00022519"/>
    </source>
</evidence>
<dbReference type="FunFam" id="3.30.565.10:FF:000010">
    <property type="entry name" value="Sensor histidine kinase RcsC"/>
    <property type="match status" value="1"/>
</dbReference>
<dbReference type="SUPFAM" id="SSF55785">
    <property type="entry name" value="PYP-like sensor domain (PAS domain)"/>
    <property type="match status" value="3"/>
</dbReference>
<evidence type="ECO:0000256" key="6">
    <source>
        <dbReference type="ARBA" id="ARBA00022553"/>
    </source>
</evidence>
<evidence type="ECO:0000256" key="10">
    <source>
        <dbReference type="ARBA" id="ARBA00022741"/>
    </source>
</evidence>
<evidence type="ECO:0000256" key="16">
    <source>
        <dbReference type="ARBA" id="ARBA00023136"/>
    </source>
</evidence>
<dbReference type="InterPro" id="IPR005467">
    <property type="entry name" value="His_kinase_dom"/>
</dbReference>
<dbReference type="InterPro" id="IPR001610">
    <property type="entry name" value="PAC"/>
</dbReference>
<dbReference type="PANTHER" id="PTHR43047">
    <property type="entry name" value="TWO-COMPONENT HISTIDINE PROTEIN KINASE"/>
    <property type="match status" value="1"/>
</dbReference>
<dbReference type="PROSITE" id="PS50109">
    <property type="entry name" value="HIS_KIN"/>
    <property type="match status" value="1"/>
</dbReference>
<dbReference type="InterPro" id="IPR013655">
    <property type="entry name" value="PAS_fold_3"/>
</dbReference>
<dbReference type="SMART" id="SM00387">
    <property type="entry name" value="HATPase_c"/>
    <property type="match status" value="1"/>
</dbReference>